<dbReference type="FunFam" id="3.30.70.260:FF:000061">
    <property type="entry name" value="ACT domain repeat 1"/>
    <property type="match status" value="1"/>
</dbReference>
<evidence type="ECO:0000313" key="5">
    <source>
        <dbReference type="Proteomes" id="UP000515123"/>
    </source>
</evidence>
<dbReference type="PANTHER" id="PTHR31096:SF22">
    <property type="entry name" value="ACT DOMAIN-CONTAINING PROTEIN ACR4"/>
    <property type="match status" value="1"/>
</dbReference>
<evidence type="ECO:0000256" key="1">
    <source>
        <dbReference type="ARBA" id="ARBA00022737"/>
    </source>
</evidence>
<comment type="function">
    <text evidence="2">May bind amino acids.</text>
</comment>
<dbReference type="AlphaFoldDB" id="A0A6P5FWI3"/>
<dbReference type="RefSeq" id="XP_020100681.1">
    <property type="nucleotide sequence ID" value="XM_020245092.1"/>
</dbReference>
<dbReference type="SUPFAM" id="SSF55021">
    <property type="entry name" value="ACT-like"/>
    <property type="match status" value="3"/>
</dbReference>
<sequence>MDGELSSWWDSDDEYEKFIQKMNPPRVVIDNESCSDATVVHVDSANKYGILLEVVQVLTDLNLIITKAYISSDGGWFMDVFNVTNQDGEKIRDETALNEIVDYIRKSLGADSCFVPSRRRSVGVEPSSDYTSIELTGTDRPGLLSEVSAVLTGLRCNVVNAEVWTHNTRAAAVMQVTDEETGSAITDPERLSKIKELLCNVLRGNNKGRVAKTTVSTGATHTERRLHQMMFDDRDYQRSDEDAESGSQRPKVTVVNWFDKDYSVVTVRCKDRPKLLFDTVCTLTDMQYVVFHGNVVAERPEAYQEYYIRHIDGSPVNSEAERQRVIQCLEAAIERRVSEGLKLELCTGDRVGLLSDVTRIFRENGLNVTRAEVSTRGGKAVNTFYVRGAAGSTVDSKALDSIRQEIGQTVLQVKGHADNTKPHRQESPTRFLFGGLFKSRSLYNLGLARSYT</sequence>
<keyword evidence="5" id="KW-1185">Reference proteome</keyword>
<dbReference type="Proteomes" id="UP000515123">
    <property type="component" value="Linkage group 1"/>
</dbReference>
<comment type="function">
    <text evidence="3">Binds amino acids.</text>
</comment>
<protein>
    <recommendedName>
        <fullName evidence="3">ACT domain-containing protein ACR</fullName>
    </recommendedName>
    <alternativeName>
        <fullName evidence="3">Protein ACT DOMAIN REPEATS</fullName>
    </alternativeName>
</protein>
<gene>
    <name evidence="6" type="primary">LOC109718710</name>
</gene>
<evidence type="ECO:0000256" key="2">
    <source>
        <dbReference type="ARBA" id="ARBA00059550"/>
    </source>
</evidence>
<organism evidence="5 6">
    <name type="scientific">Ananas comosus</name>
    <name type="common">Pineapple</name>
    <name type="synonym">Ananas ananas</name>
    <dbReference type="NCBI Taxonomy" id="4615"/>
    <lineage>
        <taxon>Eukaryota</taxon>
        <taxon>Viridiplantae</taxon>
        <taxon>Streptophyta</taxon>
        <taxon>Embryophyta</taxon>
        <taxon>Tracheophyta</taxon>
        <taxon>Spermatophyta</taxon>
        <taxon>Magnoliopsida</taxon>
        <taxon>Liliopsida</taxon>
        <taxon>Poales</taxon>
        <taxon>Bromeliaceae</taxon>
        <taxon>Bromelioideae</taxon>
        <taxon>Ananas</taxon>
    </lineage>
</organism>
<dbReference type="Pfam" id="PF01842">
    <property type="entry name" value="ACT"/>
    <property type="match status" value="2"/>
</dbReference>
<dbReference type="GO" id="GO:0016597">
    <property type="term" value="F:amino acid binding"/>
    <property type="evidence" value="ECO:0007669"/>
    <property type="project" value="UniProtKB-UniRule"/>
</dbReference>
<dbReference type="InterPro" id="IPR002912">
    <property type="entry name" value="ACT_dom"/>
</dbReference>
<feature type="domain" description="ACT" evidence="4">
    <location>
        <begin position="342"/>
        <end position="421"/>
    </location>
</feature>
<dbReference type="CDD" id="cd04925">
    <property type="entry name" value="ACT_ACR_2"/>
    <property type="match status" value="1"/>
</dbReference>
<dbReference type="OrthoDB" id="2019938at2759"/>
<dbReference type="GeneID" id="109718710"/>
<evidence type="ECO:0000313" key="6">
    <source>
        <dbReference type="RefSeq" id="XP_020100681.1"/>
    </source>
</evidence>
<reference evidence="6" key="2">
    <citation type="submission" date="2025-08" db="UniProtKB">
        <authorList>
            <consortium name="RefSeq"/>
        </authorList>
    </citation>
    <scope>IDENTIFICATION</scope>
    <source>
        <tissue evidence="6">Leaf</tissue>
    </source>
</reference>
<feature type="domain" description="ACT" evidence="4">
    <location>
        <begin position="132"/>
        <end position="218"/>
    </location>
</feature>
<dbReference type="InterPro" id="IPR040217">
    <property type="entry name" value="ACR1-12"/>
</dbReference>
<dbReference type="PANTHER" id="PTHR31096">
    <property type="entry name" value="ACT DOMAIN-CONTAINING PROTEIN ACR4-RELATED"/>
    <property type="match status" value="1"/>
</dbReference>
<name>A0A6P5FWI3_ANACO</name>
<dbReference type="Gene3D" id="3.30.70.260">
    <property type="match status" value="2"/>
</dbReference>
<feature type="domain" description="ACT" evidence="4">
    <location>
        <begin position="39"/>
        <end position="120"/>
    </location>
</feature>
<keyword evidence="1 3" id="KW-0677">Repeat</keyword>
<proteinExistence type="predicted"/>
<reference evidence="5" key="1">
    <citation type="journal article" date="2015" name="Nat. Genet.">
        <title>The pineapple genome and the evolution of CAM photosynthesis.</title>
        <authorList>
            <person name="Ming R."/>
            <person name="VanBuren R."/>
            <person name="Wai C.M."/>
            <person name="Tang H."/>
            <person name="Schatz M.C."/>
            <person name="Bowers J.E."/>
            <person name="Lyons E."/>
            <person name="Wang M.L."/>
            <person name="Chen J."/>
            <person name="Biggers E."/>
            <person name="Zhang J."/>
            <person name="Huang L."/>
            <person name="Zhang L."/>
            <person name="Miao W."/>
            <person name="Zhang J."/>
            <person name="Ye Z."/>
            <person name="Miao C."/>
            <person name="Lin Z."/>
            <person name="Wang H."/>
            <person name="Zhou H."/>
            <person name="Yim W.C."/>
            <person name="Priest H.D."/>
            <person name="Zheng C."/>
            <person name="Woodhouse M."/>
            <person name="Edger P.P."/>
            <person name="Guyot R."/>
            <person name="Guo H.B."/>
            <person name="Guo H."/>
            <person name="Zheng G."/>
            <person name="Singh R."/>
            <person name="Sharma A."/>
            <person name="Min X."/>
            <person name="Zheng Y."/>
            <person name="Lee H."/>
            <person name="Gurtowski J."/>
            <person name="Sedlazeck F.J."/>
            <person name="Harkess A."/>
            <person name="McKain M.R."/>
            <person name="Liao Z."/>
            <person name="Fang J."/>
            <person name="Liu J."/>
            <person name="Zhang X."/>
            <person name="Zhang Q."/>
            <person name="Hu W."/>
            <person name="Qin Y."/>
            <person name="Wang K."/>
            <person name="Chen L.Y."/>
            <person name="Shirley N."/>
            <person name="Lin Y.R."/>
            <person name="Liu L.Y."/>
            <person name="Hernandez A.G."/>
            <person name="Wright C.L."/>
            <person name="Bulone V."/>
            <person name="Tuskan G.A."/>
            <person name="Heath K."/>
            <person name="Zee F."/>
            <person name="Moore P.H."/>
            <person name="Sunkar R."/>
            <person name="Leebens-Mack J.H."/>
            <person name="Mockler T."/>
            <person name="Bennetzen J.L."/>
            <person name="Freeling M."/>
            <person name="Sankoff D."/>
            <person name="Paterson A.H."/>
            <person name="Zhu X."/>
            <person name="Yang X."/>
            <person name="Smith J.A."/>
            <person name="Cushman J.C."/>
            <person name="Paull R.E."/>
            <person name="Yu Q."/>
        </authorList>
    </citation>
    <scope>NUCLEOTIDE SEQUENCE [LARGE SCALE GENOMIC DNA]</scope>
    <source>
        <strain evidence="5">cv. F153</strain>
    </source>
</reference>
<dbReference type="CDD" id="cd04897">
    <property type="entry name" value="ACT_ACR_3"/>
    <property type="match status" value="1"/>
</dbReference>
<accession>A0A6P5FWI3</accession>
<evidence type="ECO:0000259" key="4">
    <source>
        <dbReference type="PROSITE" id="PS51671"/>
    </source>
</evidence>
<dbReference type="PROSITE" id="PS51671">
    <property type="entry name" value="ACT"/>
    <property type="match status" value="3"/>
</dbReference>
<dbReference type="InterPro" id="IPR045865">
    <property type="entry name" value="ACT-like_dom_sf"/>
</dbReference>
<evidence type="ECO:0000256" key="3">
    <source>
        <dbReference type="RuleBase" id="RU369043"/>
    </source>
</evidence>